<proteinExistence type="inferred from homology"/>
<evidence type="ECO:0000256" key="4">
    <source>
        <dbReference type="ARBA" id="ARBA00023180"/>
    </source>
</evidence>
<dbReference type="AlphaFoldDB" id="A0ABC8ZE95"/>
<evidence type="ECO:0000313" key="5">
    <source>
        <dbReference type="EMBL" id="CAL4959058.1"/>
    </source>
</evidence>
<dbReference type="PANTHER" id="PTHR22835:SF565">
    <property type="entry name" value="GDSL ESTERASE_LIPASE"/>
    <property type="match status" value="1"/>
</dbReference>
<dbReference type="Proteomes" id="UP001497457">
    <property type="component" value="Chromosome 18b"/>
</dbReference>
<dbReference type="Gene3D" id="3.40.50.1110">
    <property type="entry name" value="SGNH hydrolase"/>
    <property type="match status" value="1"/>
</dbReference>
<accession>A0ABC8ZE95</accession>
<evidence type="ECO:0000256" key="3">
    <source>
        <dbReference type="ARBA" id="ARBA00022801"/>
    </source>
</evidence>
<dbReference type="GO" id="GO:0016787">
    <property type="term" value="F:hydrolase activity"/>
    <property type="evidence" value="ECO:0007669"/>
    <property type="project" value="UniProtKB-KW"/>
</dbReference>
<keyword evidence="3" id="KW-0378">Hydrolase</keyword>
<evidence type="ECO:0000256" key="1">
    <source>
        <dbReference type="ARBA" id="ARBA00008668"/>
    </source>
</evidence>
<evidence type="ECO:0000313" key="6">
    <source>
        <dbReference type="Proteomes" id="UP001497457"/>
    </source>
</evidence>
<dbReference type="SUPFAM" id="SSF52266">
    <property type="entry name" value="SGNH hydrolase"/>
    <property type="match status" value="1"/>
</dbReference>
<dbReference type="InterPro" id="IPR035669">
    <property type="entry name" value="SGNH_plant_lipase-like"/>
</dbReference>
<evidence type="ECO:0000256" key="2">
    <source>
        <dbReference type="ARBA" id="ARBA00022729"/>
    </source>
</evidence>
<organism evidence="5 6">
    <name type="scientific">Urochloa decumbens</name>
    <dbReference type="NCBI Taxonomy" id="240449"/>
    <lineage>
        <taxon>Eukaryota</taxon>
        <taxon>Viridiplantae</taxon>
        <taxon>Streptophyta</taxon>
        <taxon>Embryophyta</taxon>
        <taxon>Tracheophyta</taxon>
        <taxon>Spermatophyta</taxon>
        <taxon>Magnoliopsida</taxon>
        <taxon>Liliopsida</taxon>
        <taxon>Poales</taxon>
        <taxon>Poaceae</taxon>
        <taxon>PACMAD clade</taxon>
        <taxon>Panicoideae</taxon>
        <taxon>Panicodae</taxon>
        <taxon>Paniceae</taxon>
        <taxon>Melinidinae</taxon>
        <taxon>Urochloa</taxon>
    </lineage>
</organism>
<dbReference type="PANTHER" id="PTHR22835">
    <property type="entry name" value="ZINC FINGER FYVE DOMAIN CONTAINING PROTEIN"/>
    <property type="match status" value="1"/>
</dbReference>
<dbReference type="CDD" id="cd01837">
    <property type="entry name" value="SGNH_plant_lipase_like"/>
    <property type="match status" value="1"/>
</dbReference>
<dbReference type="InterPro" id="IPR036514">
    <property type="entry name" value="SGNH_hydro_sf"/>
</dbReference>
<evidence type="ECO:0008006" key="7">
    <source>
        <dbReference type="Google" id="ProtNLM"/>
    </source>
</evidence>
<keyword evidence="2" id="KW-0732">Signal</keyword>
<protein>
    <recommendedName>
        <fullName evidence="7">GDSL esterase/lipase</fullName>
    </recommendedName>
</protein>
<dbReference type="InterPro" id="IPR001087">
    <property type="entry name" value="GDSL"/>
</dbReference>
<reference evidence="6" key="1">
    <citation type="submission" date="2024-06" db="EMBL/GenBank/DDBJ databases">
        <authorList>
            <person name="Ryan C."/>
        </authorList>
    </citation>
    <scope>NUCLEOTIDE SEQUENCE [LARGE SCALE GENOMIC DNA]</scope>
</reference>
<name>A0ABC8ZE95_9POAL</name>
<reference evidence="5 6" key="2">
    <citation type="submission" date="2024-10" db="EMBL/GenBank/DDBJ databases">
        <authorList>
            <person name="Ryan C."/>
        </authorList>
    </citation>
    <scope>NUCLEOTIDE SEQUENCE [LARGE SCALE GENOMIC DNA]</scope>
</reference>
<dbReference type="Pfam" id="PF00657">
    <property type="entry name" value="Lipase_GDSL"/>
    <property type="match status" value="1"/>
</dbReference>
<dbReference type="EMBL" id="OZ075128">
    <property type="protein sequence ID" value="CAL4959058.1"/>
    <property type="molecule type" value="Genomic_DNA"/>
</dbReference>
<comment type="similarity">
    <text evidence="1">Belongs to the 'GDSL' lipolytic enzyme family.</text>
</comment>
<gene>
    <name evidence="5" type="ORF">URODEC1_LOCUS43489</name>
</gene>
<keyword evidence="6" id="KW-1185">Reference proteome</keyword>
<keyword evidence="4" id="KW-0325">Glycoprotein</keyword>
<sequence>MVMWMLHHHATGTPKLCTRRAPKSPLRNRSASYLCHTVTPTLVCPAPKRSESKMGELLPPRAAVSLLLPLLLVFTSPEAVTPATTPPVRRRYGSIFSFGDSFADTGNGPAVFRWHSIPDPAMRPPYGSTFFGRPTGRNCDGRLAIDFLAESMGLPLVPPFLAHNGSFRAGANFAVAGATALDASFFRGPFNASLNVQLQWFESLKPSLCGTAQECREFFRRSLFVMGEFGFNDYTISFYNKSIQQVRSLVPDVIRTISMAIERFIKHGATNLVVTGMLPLGCTPPVLVRFDADSDQARYNPRTGCLDEVNELAINHNSLLVESLEKIRAKNPEVEIIYADFFSPIMEMVESPRKFGFEGDVLTVCCGGPGRYHYSQAISCGDPGASKCEDPSARLFWDGAHLTEAANRYVANDWLSSINPPAMQVPAVISS</sequence>